<evidence type="ECO:0000256" key="7">
    <source>
        <dbReference type="SAM" id="Phobius"/>
    </source>
</evidence>
<dbReference type="InterPro" id="IPR000425">
    <property type="entry name" value="MIP"/>
</dbReference>
<feature type="transmembrane region" description="Helical" evidence="7">
    <location>
        <begin position="12"/>
        <end position="34"/>
    </location>
</feature>
<comment type="caution">
    <text evidence="8">The sequence shown here is derived from an EMBL/GenBank/DDBJ whole genome shotgun (WGS) entry which is preliminary data.</text>
</comment>
<evidence type="ECO:0000313" key="8">
    <source>
        <dbReference type="EMBL" id="GJN39671.1"/>
    </source>
</evidence>
<dbReference type="AlphaFoldDB" id="A0AAV5FXF3"/>
<dbReference type="PRINTS" id="PR00783">
    <property type="entry name" value="MINTRINSICP"/>
</dbReference>
<gene>
    <name evidence="8" type="primary">gb28804</name>
    <name evidence="8" type="ORF">PR202_gb28804</name>
</gene>
<evidence type="ECO:0000256" key="1">
    <source>
        <dbReference type="ARBA" id="ARBA00004141"/>
    </source>
</evidence>
<evidence type="ECO:0000256" key="4">
    <source>
        <dbReference type="ARBA" id="ARBA00022989"/>
    </source>
</evidence>
<evidence type="ECO:0000313" key="9">
    <source>
        <dbReference type="Proteomes" id="UP001054889"/>
    </source>
</evidence>
<dbReference type="GO" id="GO:0016020">
    <property type="term" value="C:membrane"/>
    <property type="evidence" value="ECO:0007669"/>
    <property type="project" value="UniProtKB-SubCell"/>
</dbReference>
<dbReference type="Proteomes" id="UP001054889">
    <property type="component" value="Unassembled WGS sequence"/>
</dbReference>
<reference evidence="8" key="1">
    <citation type="journal article" date="2018" name="DNA Res.">
        <title>Multiple hybrid de novo genome assembly of finger millet, an orphan allotetraploid crop.</title>
        <authorList>
            <person name="Hatakeyama M."/>
            <person name="Aluri S."/>
            <person name="Balachadran M.T."/>
            <person name="Sivarajan S.R."/>
            <person name="Patrignani A."/>
            <person name="Gruter S."/>
            <person name="Poveda L."/>
            <person name="Shimizu-Inatsugi R."/>
            <person name="Baeten J."/>
            <person name="Francoijs K.J."/>
            <person name="Nataraja K.N."/>
            <person name="Reddy Y.A.N."/>
            <person name="Phadnis S."/>
            <person name="Ravikumar R.L."/>
            <person name="Schlapbach R."/>
            <person name="Sreeman S.M."/>
            <person name="Shimizu K.K."/>
        </authorList>
    </citation>
    <scope>NUCLEOTIDE SEQUENCE</scope>
</reference>
<keyword evidence="6" id="KW-0813">Transport</keyword>
<dbReference type="PANTHER" id="PTHR45724">
    <property type="entry name" value="AQUAPORIN NIP2-1"/>
    <property type="match status" value="1"/>
</dbReference>
<protein>
    <submittedName>
        <fullName evidence="8">Uncharacterized protein</fullName>
    </submittedName>
</protein>
<accession>A0AAV5FXF3</accession>
<comment type="subcellular location">
    <subcellularLocation>
        <location evidence="1">Membrane</location>
        <topology evidence="1">Multi-pass membrane protein</topology>
    </subcellularLocation>
</comment>
<evidence type="ECO:0000256" key="2">
    <source>
        <dbReference type="ARBA" id="ARBA00022692"/>
    </source>
</evidence>
<feature type="transmembrane region" description="Helical" evidence="7">
    <location>
        <begin position="123"/>
        <end position="146"/>
    </location>
</feature>
<keyword evidence="9" id="KW-1185">Reference proteome</keyword>
<evidence type="ECO:0000256" key="3">
    <source>
        <dbReference type="ARBA" id="ARBA00022737"/>
    </source>
</evidence>
<keyword evidence="3" id="KW-0677">Repeat</keyword>
<dbReference type="Pfam" id="PF00230">
    <property type="entry name" value="MIP"/>
    <property type="match status" value="1"/>
</dbReference>
<proteinExistence type="inferred from homology"/>
<dbReference type="GO" id="GO:0015267">
    <property type="term" value="F:channel activity"/>
    <property type="evidence" value="ECO:0007669"/>
    <property type="project" value="InterPro"/>
</dbReference>
<dbReference type="EMBL" id="BQKI01000098">
    <property type="protein sequence ID" value="GJN39671.1"/>
    <property type="molecule type" value="Genomic_DNA"/>
</dbReference>
<feature type="transmembrane region" description="Helical" evidence="7">
    <location>
        <begin position="46"/>
        <end position="66"/>
    </location>
</feature>
<organism evidence="8 9">
    <name type="scientific">Eleusine coracana subsp. coracana</name>
    <dbReference type="NCBI Taxonomy" id="191504"/>
    <lineage>
        <taxon>Eukaryota</taxon>
        <taxon>Viridiplantae</taxon>
        <taxon>Streptophyta</taxon>
        <taxon>Embryophyta</taxon>
        <taxon>Tracheophyta</taxon>
        <taxon>Spermatophyta</taxon>
        <taxon>Magnoliopsida</taxon>
        <taxon>Liliopsida</taxon>
        <taxon>Poales</taxon>
        <taxon>Poaceae</taxon>
        <taxon>PACMAD clade</taxon>
        <taxon>Chloridoideae</taxon>
        <taxon>Cynodonteae</taxon>
        <taxon>Eleusininae</taxon>
        <taxon>Eleusine</taxon>
    </lineage>
</organism>
<dbReference type="Gene3D" id="1.20.1080.10">
    <property type="entry name" value="Glycerol uptake facilitator protein"/>
    <property type="match status" value="1"/>
</dbReference>
<reference evidence="8" key="2">
    <citation type="submission" date="2021-12" db="EMBL/GenBank/DDBJ databases">
        <title>Resequencing data analysis of finger millet.</title>
        <authorList>
            <person name="Hatakeyama M."/>
            <person name="Aluri S."/>
            <person name="Balachadran M.T."/>
            <person name="Sivarajan S.R."/>
            <person name="Poveda L."/>
            <person name="Shimizu-Inatsugi R."/>
            <person name="Schlapbach R."/>
            <person name="Sreeman S.M."/>
            <person name="Shimizu K.K."/>
        </authorList>
    </citation>
    <scope>NUCLEOTIDE SEQUENCE</scope>
</reference>
<dbReference type="PANTHER" id="PTHR45724:SF15">
    <property type="entry name" value="OS08G0151900 PROTEIN"/>
    <property type="match status" value="1"/>
</dbReference>
<keyword evidence="4 7" id="KW-1133">Transmembrane helix</keyword>
<dbReference type="InterPro" id="IPR023271">
    <property type="entry name" value="Aquaporin-like"/>
</dbReference>
<dbReference type="SUPFAM" id="SSF81338">
    <property type="entry name" value="Aquaporin-like"/>
    <property type="match status" value="1"/>
</dbReference>
<keyword evidence="5 7" id="KW-0472">Membrane</keyword>
<evidence type="ECO:0000256" key="5">
    <source>
        <dbReference type="ARBA" id="ARBA00023136"/>
    </source>
</evidence>
<name>A0AAV5FXF3_ELECO</name>
<keyword evidence="2 6" id="KW-0812">Transmembrane</keyword>
<dbReference type="InterPro" id="IPR034294">
    <property type="entry name" value="Aquaporin_transptr"/>
</dbReference>
<evidence type="ECO:0000256" key="6">
    <source>
        <dbReference type="RuleBase" id="RU000477"/>
    </source>
</evidence>
<comment type="similarity">
    <text evidence="6">Belongs to the MIP/aquaporin (TC 1.A.8) family.</text>
</comment>
<sequence length="149" mass="15773">MAAFGRLPRAHVVPYAAAQTTASAAAAFLAKAVYQSVPPEVMATVPPLGSAALAFLMELVLTFVLVFRHHRRRQTIQNGQVHSKELVVIISWAAAMSMKWPSTGPSMNPARTLGAALATGKYTGIWVYMVAPPLGALAGAGTYTVIKKP</sequence>